<comment type="subcellular location">
    <subcellularLocation>
        <location evidence="1">Membrane</location>
        <topology evidence="1">Multi-pass membrane protein</topology>
    </subcellularLocation>
</comment>
<dbReference type="GO" id="GO:0046872">
    <property type="term" value="F:metal ion binding"/>
    <property type="evidence" value="ECO:0007669"/>
    <property type="project" value="UniProtKB-KW"/>
</dbReference>
<evidence type="ECO:0000256" key="3">
    <source>
        <dbReference type="ARBA" id="ARBA00022617"/>
    </source>
</evidence>
<keyword evidence="3" id="KW-0349">Heme</keyword>
<dbReference type="PANTHER" id="PTHR19271:SF16">
    <property type="entry name" value="CYTOCHROME B"/>
    <property type="match status" value="1"/>
</dbReference>
<keyword evidence="7" id="KW-0249">Electron transport</keyword>
<feature type="domain" description="Cytochrome b/b6 N-terminal region profile" evidence="12">
    <location>
        <begin position="10"/>
        <end position="222"/>
    </location>
</feature>
<dbReference type="EMBL" id="HQ856049">
    <property type="protein sequence ID" value="AER58190.1"/>
    <property type="molecule type" value="Genomic_DNA"/>
</dbReference>
<keyword evidence="4" id="KW-0679">Respiratory chain</keyword>
<feature type="transmembrane region" description="Helical" evidence="11">
    <location>
        <begin position="243"/>
        <end position="262"/>
    </location>
</feature>
<evidence type="ECO:0000256" key="11">
    <source>
        <dbReference type="SAM" id="Phobius"/>
    </source>
</evidence>
<keyword evidence="9" id="KW-0408">Iron</keyword>
<keyword evidence="2" id="KW-0813">Transport</keyword>
<dbReference type="SUPFAM" id="SSF81648">
    <property type="entry name" value="a domain/subunit of cytochrome bc1 complex (Ubiquinol-cytochrome c reductase)"/>
    <property type="match status" value="1"/>
</dbReference>
<dbReference type="InterPro" id="IPR016174">
    <property type="entry name" value="Di-haem_cyt_TM"/>
</dbReference>
<gene>
    <name evidence="14" type="ORF">LP001_007</name>
</gene>
<dbReference type="PANTHER" id="PTHR19271">
    <property type="entry name" value="CYTOCHROME B"/>
    <property type="match status" value="1"/>
</dbReference>
<dbReference type="GO" id="GO:0016020">
    <property type="term" value="C:membrane"/>
    <property type="evidence" value="ECO:0007669"/>
    <property type="project" value="UniProtKB-SubCell"/>
</dbReference>
<dbReference type="InterPro" id="IPR005797">
    <property type="entry name" value="Cyt_b/b6_N"/>
</dbReference>
<dbReference type="InterPro" id="IPR048259">
    <property type="entry name" value="Cytochrome_b_N_euk/bac"/>
</dbReference>
<dbReference type="InterPro" id="IPR027387">
    <property type="entry name" value="Cytb/b6-like_sf"/>
</dbReference>
<dbReference type="PROSITE" id="PS51002">
    <property type="entry name" value="CYTB_NTER"/>
    <property type="match status" value="1"/>
</dbReference>
<feature type="transmembrane region" description="Helical" evidence="11">
    <location>
        <begin position="191"/>
        <end position="213"/>
    </location>
</feature>
<keyword evidence="6" id="KW-0479">Metal-binding</keyword>
<evidence type="ECO:0000313" key="14">
    <source>
        <dbReference type="EMBL" id="AER58190.1"/>
    </source>
</evidence>
<proteinExistence type="predicted"/>
<dbReference type="InterPro" id="IPR036150">
    <property type="entry name" value="Cyt_b/b6_C_sf"/>
</dbReference>
<feature type="transmembrane region" description="Helical" evidence="11">
    <location>
        <begin position="97"/>
        <end position="117"/>
    </location>
</feature>
<dbReference type="SUPFAM" id="SSF81342">
    <property type="entry name" value="Transmembrane di-heme cytochromes"/>
    <property type="match status" value="1"/>
</dbReference>
<dbReference type="Pfam" id="PF00032">
    <property type="entry name" value="Cytochrom_B_C"/>
    <property type="match status" value="1"/>
</dbReference>
<feature type="transmembrane region" description="Helical" evidence="11">
    <location>
        <begin position="123"/>
        <end position="145"/>
    </location>
</feature>
<evidence type="ECO:0000256" key="8">
    <source>
        <dbReference type="ARBA" id="ARBA00022989"/>
    </source>
</evidence>
<feature type="transmembrane region" description="Helical" evidence="11">
    <location>
        <begin position="336"/>
        <end position="357"/>
    </location>
</feature>
<organism evidence="14">
    <name type="scientific">uncultured Acidobacteriota bacterium</name>
    <dbReference type="NCBI Taxonomy" id="171953"/>
    <lineage>
        <taxon>Bacteria</taxon>
        <taxon>Pseudomonadati</taxon>
        <taxon>Acidobacteriota</taxon>
        <taxon>environmental samples</taxon>
    </lineage>
</organism>
<accession>G8DPL2</accession>
<dbReference type="CDD" id="cd00284">
    <property type="entry name" value="Cytochrome_b_N"/>
    <property type="match status" value="1"/>
</dbReference>
<evidence type="ECO:0000256" key="2">
    <source>
        <dbReference type="ARBA" id="ARBA00022448"/>
    </source>
</evidence>
<evidence type="ECO:0000256" key="10">
    <source>
        <dbReference type="ARBA" id="ARBA00023136"/>
    </source>
</evidence>
<feature type="domain" description="Cytochrome b/b6 C-terminal region profile" evidence="13">
    <location>
        <begin position="224"/>
        <end position="358"/>
    </location>
</feature>
<dbReference type="PROSITE" id="PS51003">
    <property type="entry name" value="CYTB_CTER"/>
    <property type="match status" value="1"/>
</dbReference>
<evidence type="ECO:0000256" key="4">
    <source>
        <dbReference type="ARBA" id="ARBA00022660"/>
    </source>
</evidence>
<feature type="transmembrane region" description="Helical" evidence="11">
    <location>
        <begin position="305"/>
        <end position="324"/>
    </location>
</feature>
<feature type="transmembrane region" description="Helical" evidence="11">
    <location>
        <begin position="40"/>
        <end position="65"/>
    </location>
</feature>
<name>G8DPL2_9BACT</name>
<dbReference type="InterPro" id="IPR005798">
    <property type="entry name" value="Cyt_b/b6_C"/>
</dbReference>
<dbReference type="AlphaFoldDB" id="G8DPL2"/>
<keyword evidence="8 11" id="KW-1133">Transmembrane helix</keyword>
<evidence type="ECO:0000256" key="1">
    <source>
        <dbReference type="ARBA" id="ARBA00004141"/>
    </source>
</evidence>
<evidence type="ECO:0000259" key="13">
    <source>
        <dbReference type="PROSITE" id="PS51003"/>
    </source>
</evidence>
<dbReference type="GO" id="GO:0016491">
    <property type="term" value="F:oxidoreductase activity"/>
    <property type="evidence" value="ECO:0007669"/>
    <property type="project" value="InterPro"/>
</dbReference>
<evidence type="ECO:0000259" key="12">
    <source>
        <dbReference type="PROSITE" id="PS51002"/>
    </source>
</evidence>
<dbReference type="GO" id="GO:0022904">
    <property type="term" value="P:respiratory electron transport chain"/>
    <property type="evidence" value="ECO:0007669"/>
    <property type="project" value="InterPro"/>
</dbReference>
<evidence type="ECO:0000256" key="5">
    <source>
        <dbReference type="ARBA" id="ARBA00022692"/>
    </source>
</evidence>
<evidence type="ECO:0000256" key="9">
    <source>
        <dbReference type="ARBA" id="ARBA00023004"/>
    </source>
</evidence>
<dbReference type="Pfam" id="PF00033">
    <property type="entry name" value="Cytochrome_B"/>
    <property type="match status" value="1"/>
</dbReference>
<keyword evidence="10 11" id="KW-0472">Membrane</keyword>
<reference evidence="14" key="1">
    <citation type="journal article" date="2012" name="FEMS Microbiol. Ecol.">
        <title>Characterization of a new Acidobacteria-derived moderately thermostable lipase from a Brazilian Atlantic Forest soil metagenome.</title>
        <authorList>
            <person name="Faoro H."/>
            <person name="Glogauer A."/>
            <person name="Couto G.H."/>
            <person name="de Souza E.M."/>
            <person name="Rigo L.U."/>
            <person name="Cruz L.M."/>
            <person name="Monteiro R.A."/>
            <person name="de Oliveira Pedrosa F."/>
        </authorList>
    </citation>
    <scope>NUCLEOTIDE SEQUENCE</scope>
</reference>
<dbReference type="Gene3D" id="1.20.810.10">
    <property type="entry name" value="Cytochrome Bc1 Complex, Chain C"/>
    <property type="match status" value="1"/>
</dbReference>
<protein>
    <submittedName>
        <fullName evidence="14">Cytochrome b subunit of the bc complex</fullName>
    </submittedName>
</protein>
<keyword evidence="5 11" id="KW-0812">Transmembrane</keyword>
<evidence type="ECO:0000256" key="6">
    <source>
        <dbReference type="ARBA" id="ARBA00022723"/>
    </source>
</evidence>
<sequence length="358" mass="40125">MPATELKTKATSWLGQRVDLSGVIELLEHKTVPVHSATRWYYFGGITLFLFTIQVITGILLLLYYRPTVSEAFESVRFIMTRVEFGWLIRSIHSWSANLLIFAAFVHMFSVVFTHAYRPPRELTWLSGIVLLGLMLGFGFSGYLLPWNQISYFATKVGTDVAASAPLLGPAIARFLRGGDDVGAATLTRFFAFHVMILPIITAGLVLFHILLIQKNGMSTPPWVPPTGVRQMRFFPNFFLRELMVWYFALAILGALAAVFPWELGDKADPFASAPKGIRPEWYFLAQFYTLKLIPSRIWIFEGELLGILGFGLLAGSWAVLPFWGIDRTGAARTRMVAGAAIVMVSYLAVFTVLGYYK</sequence>
<dbReference type="GO" id="GO:0009055">
    <property type="term" value="F:electron transfer activity"/>
    <property type="evidence" value="ECO:0007669"/>
    <property type="project" value="InterPro"/>
</dbReference>
<evidence type="ECO:0000256" key="7">
    <source>
        <dbReference type="ARBA" id="ARBA00022982"/>
    </source>
</evidence>